<name>A0A2T9YCS9_9FUNG</name>
<sequence>MIESKSNKAVTFSNNKEIFETYSNRQYRRAGKRNGPPPTKSLKKEQILHKMWFKCEFDMKWLSKTDGHLAKSVLEFISQNKMKKSTTVEVIIEI</sequence>
<accession>A0A2T9YCS9</accession>
<organism evidence="1 2">
    <name type="scientific">Smittium simulii</name>
    <dbReference type="NCBI Taxonomy" id="133385"/>
    <lineage>
        <taxon>Eukaryota</taxon>
        <taxon>Fungi</taxon>
        <taxon>Fungi incertae sedis</taxon>
        <taxon>Zoopagomycota</taxon>
        <taxon>Kickxellomycotina</taxon>
        <taxon>Harpellomycetes</taxon>
        <taxon>Harpellales</taxon>
        <taxon>Legeriomycetaceae</taxon>
        <taxon>Smittium</taxon>
    </lineage>
</organism>
<evidence type="ECO:0000313" key="1">
    <source>
        <dbReference type="EMBL" id="PVU90131.1"/>
    </source>
</evidence>
<dbReference type="Proteomes" id="UP000245383">
    <property type="component" value="Unassembled WGS sequence"/>
</dbReference>
<protein>
    <submittedName>
        <fullName evidence="1">Uncharacterized protein</fullName>
    </submittedName>
</protein>
<gene>
    <name evidence="1" type="ORF">BB561_005007</name>
</gene>
<reference evidence="1 2" key="1">
    <citation type="journal article" date="2018" name="MBio">
        <title>Comparative Genomics Reveals the Core Gene Toolbox for the Fungus-Insect Symbiosis.</title>
        <authorList>
            <person name="Wang Y."/>
            <person name="Stata M."/>
            <person name="Wang W."/>
            <person name="Stajich J.E."/>
            <person name="White M.M."/>
            <person name="Moncalvo J.M."/>
        </authorList>
    </citation>
    <scope>NUCLEOTIDE SEQUENCE [LARGE SCALE GENOMIC DNA]</scope>
    <source>
        <strain evidence="1 2">SWE-8-4</strain>
    </source>
</reference>
<dbReference type="EMBL" id="MBFR01000274">
    <property type="protein sequence ID" value="PVU90131.1"/>
    <property type="molecule type" value="Genomic_DNA"/>
</dbReference>
<comment type="caution">
    <text evidence="1">The sequence shown here is derived from an EMBL/GenBank/DDBJ whole genome shotgun (WGS) entry which is preliminary data.</text>
</comment>
<proteinExistence type="predicted"/>
<evidence type="ECO:0000313" key="2">
    <source>
        <dbReference type="Proteomes" id="UP000245383"/>
    </source>
</evidence>
<keyword evidence="2" id="KW-1185">Reference proteome</keyword>
<dbReference type="AlphaFoldDB" id="A0A2T9YCS9"/>